<dbReference type="InterPro" id="IPR050300">
    <property type="entry name" value="GDXG_lipolytic_enzyme"/>
</dbReference>
<keyword evidence="2" id="KW-0378">Hydrolase</keyword>
<comment type="similarity">
    <text evidence="1">Belongs to the 'GDXG' lipolytic enzyme family.</text>
</comment>
<keyword evidence="6" id="KW-1185">Reference proteome</keyword>
<sequence length="320" mass="35307">MVRIFTEVLFLLSRTETPVPLPLEPGKEKDQWEKLEPFPKDVYRGPLESESVEPALIGGTWYPKKPADPASAGPVVLHIHGGAFVIGDGRIANSGPMMDLFLKHGKTGPVFAPQYRLSSRPTSAPFPAAVQDTLTSYLYFVRTLGIPASNITISGDSAGGNLVIALLRYIVEYGEELNIPQPKCAVIIAPWVAPVKFLWPEIVITSNPNYRSDFLGSELCRWGAKTYIRDVSPDHPYIVPLGRPFKTSVPMLVTFGGAEILAVDGVEWVREMERVEGNKLETYIEPDAPHDTVLIGHVIDFRESSEGVARKIGEFIRQNA</sequence>
<proteinExistence type="inferred from homology"/>
<dbReference type="InterPro" id="IPR013094">
    <property type="entry name" value="AB_hydrolase_3"/>
</dbReference>
<dbReference type="PANTHER" id="PTHR48081:SF8">
    <property type="entry name" value="ALPHA_BETA HYDROLASE FOLD-3 DOMAIN-CONTAINING PROTEIN-RELATED"/>
    <property type="match status" value="1"/>
</dbReference>
<dbReference type="PROSITE" id="PS01174">
    <property type="entry name" value="LIPASE_GDXG_SER"/>
    <property type="match status" value="1"/>
</dbReference>
<evidence type="ECO:0000259" key="4">
    <source>
        <dbReference type="Pfam" id="PF07859"/>
    </source>
</evidence>
<dbReference type="PANTHER" id="PTHR48081">
    <property type="entry name" value="AB HYDROLASE SUPERFAMILY PROTEIN C4A8.06C"/>
    <property type="match status" value="1"/>
</dbReference>
<evidence type="ECO:0000313" key="6">
    <source>
        <dbReference type="Proteomes" id="UP000481858"/>
    </source>
</evidence>
<dbReference type="Proteomes" id="UP000481858">
    <property type="component" value="Unassembled WGS sequence"/>
</dbReference>
<protein>
    <recommendedName>
        <fullName evidence="4">Alpha/beta hydrolase fold-3 domain-containing protein</fullName>
    </recommendedName>
</protein>
<comment type="caution">
    <text evidence="5">The sequence shown here is derived from an EMBL/GenBank/DDBJ whole genome shotgun (WGS) entry which is preliminary data.</text>
</comment>
<dbReference type="InterPro" id="IPR029058">
    <property type="entry name" value="AB_hydrolase_fold"/>
</dbReference>
<evidence type="ECO:0000256" key="2">
    <source>
        <dbReference type="ARBA" id="ARBA00022801"/>
    </source>
</evidence>
<reference evidence="5 6" key="1">
    <citation type="submission" date="2019-12" db="EMBL/GenBank/DDBJ databases">
        <title>Draft genome sequence of the ascomycete Xylaria multiplex DSM 110363.</title>
        <authorList>
            <person name="Buettner E."/>
            <person name="Kellner H."/>
        </authorList>
    </citation>
    <scope>NUCLEOTIDE SEQUENCE [LARGE SCALE GENOMIC DNA]</scope>
    <source>
        <strain evidence="5 6">DSM 110363</strain>
    </source>
</reference>
<dbReference type="Pfam" id="PF07859">
    <property type="entry name" value="Abhydrolase_3"/>
    <property type="match status" value="1"/>
</dbReference>
<dbReference type="SUPFAM" id="SSF53474">
    <property type="entry name" value="alpha/beta-Hydrolases"/>
    <property type="match status" value="1"/>
</dbReference>
<gene>
    <name evidence="5" type="ORF">GQX73_g3610</name>
</gene>
<dbReference type="AlphaFoldDB" id="A0A7C8N9F3"/>
<dbReference type="InterPro" id="IPR033140">
    <property type="entry name" value="Lipase_GDXG_put_SER_AS"/>
</dbReference>
<feature type="active site" evidence="3">
    <location>
        <position position="157"/>
    </location>
</feature>
<evidence type="ECO:0000256" key="1">
    <source>
        <dbReference type="ARBA" id="ARBA00010515"/>
    </source>
</evidence>
<evidence type="ECO:0000313" key="5">
    <source>
        <dbReference type="EMBL" id="KAF2969937.1"/>
    </source>
</evidence>
<dbReference type="EMBL" id="WUBL01000029">
    <property type="protein sequence ID" value="KAF2969937.1"/>
    <property type="molecule type" value="Genomic_DNA"/>
</dbReference>
<dbReference type="InParanoid" id="A0A7C8N9F3"/>
<accession>A0A7C8N9F3</accession>
<dbReference type="GO" id="GO:0016787">
    <property type="term" value="F:hydrolase activity"/>
    <property type="evidence" value="ECO:0007669"/>
    <property type="project" value="UniProtKB-KW"/>
</dbReference>
<evidence type="ECO:0000256" key="3">
    <source>
        <dbReference type="PROSITE-ProRule" id="PRU10038"/>
    </source>
</evidence>
<organism evidence="5 6">
    <name type="scientific">Xylaria multiplex</name>
    <dbReference type="NCBI Taxonomy" id="323545"/>
    <lineage>
        <taxon>Eukaryota</taxon>
        <taxon>Fungi</taxon>
        <taxon>Dikarya</taxon>
        <taxon>Ascomycota</taxon>
        <taxon>Pezizomycotina</taxon>
        <taxon>Sordariomycetes</taxon>
        <taxon>Xylariomycetidae</taxon>
        <taxon>Xylariales</taxon>
        <taxon>Xylariaceae</taxon>
        <taxon>Xylaria</taxon>
    </lineage>
</organism>
<dbReference type="Gene3D" id="3.40.50.1820">
    <property type="entry name" value="alpha/beta hydrolase"/>
    <property type="match status" value="1"/>
</dbReference>
<feature type="domain" description="Alpha/beta hydrolase fold-3" evidence="4">
    <location>
        <begin position="76"/>
        <end position="292"/>
    </location>
</feature>
<dbReference type="OrthoDB" id="2152029at2759"/>
<name>A0A7C8N9F3_9PEZI</name>